<accession>A0A7H8N2R2</accession>
<evidence type="ECO:0000313" key="2">
    <source>
        <dbReference type="Proteomes" id="UP000509303"/>
    </source>
</evidence>
<dbReference type="EMBL" id="CP054929">
    <property type="protein sequence ID" value="QKW48603.1"/>
    <property type="molecule type" value="Genomic_DNA"/>
</dbReference>
<name>A0A7H8N2R2_9ACTN</name>
<dbReference type="Proteomes" id="UP000509303">
    <property type="component" value="Chromosome"/>
</dbReference>
<protein>
    <recommendedName>
        <fullName evidence="3">Tetratricopeptide repeat protein</fullName>
    </recommendedName>
</protein>
<dbReference type="RefSeq" id="WP_176160317.1">
    <property type="nucleotide sequence ID" value="NZ_CP054929.1"/>
</dbReference>
<sequence>MGGANHAALVQWQRAEGPLRSALAAFEDSDIPAWSGPAHLELGIVLRHVGKLAEARTAVRAALATLTQHRSPRQAEARAELRLFDTLLPS</sequence>
<evidence type="ECO:0000313" key="1">
    <source>
        <dbReference type="EMBL" id="QKW48603.1"/>
    </source>
</evidence>
<dbReference type="SUPFAM" id="SSF48452">
    <property type="entry name" value="TPR-like"/>
    <property type="match status" value="1"/>
</dbReference>
<organism evidence="1 2">
    <name type="scientific">Streptomyces buecherae</name>
    <dbReference type="NCBI Taxonomy" id="2763006"/>
    <lineage>
        <taxon>Bacteria</taxon>
        <taxon>Bacillati</taxon>
        <taxon>Actinomycetota</taxon>
        <taxon>Actinomycetes</taxon>
        <taxon>Kitasatosporales</taxon>
        <taxon>Streptomycetaceae</taxon>
        <taxon>Streptomyces</taxon>
    </lineage>
</organism>
<dbReference type="AlphaFoldDB" id="A0A7H8N2R2"/>
<reference evidence="1 2" key="1">
    <citation type="submission" date="2020-06" db="EMBL/GenBank/DDBJ databases">
        <title>Genome mining for natural products.</title>
        <authorList>
            <person name="Zhang B."/>
            <person name="Shi J."/>
            <person name="Ge H."/>
        </authorList>
    </citation>
    <scope>NUCLEOTIDE SEQUENCE [LARGE SCALE GENOMIC DNA]</scope>
    <source>
        <strain evidence="1 2">NA00687</strain>
    </source>
</reference>
<gene>
    <name evidence="1" type="ORF">HUT08_02505</name>
</gene>
<evidence type="ECO:0008006" key="3">
    <source>
        <dbReference type="Google" id="ProtNLM"/>
    </source>
</evidence>
<dbReference type="Gene3D" id="1.25.40.10">
    <property type="entry name" value="Tetratricopeptide repeat domain"/>
    <property type="match status" value="1"/>
</dbReference>
<dbReference type="InterPro" id="IPR011990">
    <property type="entry name" value="TPR-like_helical_dom_sf"/>
</dbReference>
<proteinExistence type="predicted"/>
<keyword evidence="2" id="KW-1185">Reference proteome</keyword>